<sequence>MLRVYKCRRLKDRLMLRLAKAATSTTNYFNLRVPFLCSVGSVDHQIDDAVSPDSCIKEFFQ</sequence>
<organism evidence="1 2">
    <name type="scientific">Romanomermis culicivorax</name>
    <name type="common">Nematode worm</name>
    <dbReference type="NCBI Taxonomy" id="13658"/>
    <lineage>
        <taxon>Eukaryota</taxon>
        <taxon>Metazoa</taxon>
        <taxon>Ecdysozoa</taxon>
        <taxon>Nematoda</taxon>
        <taxon>Enoplea</taxon>
        <taxon>Dorylaimia</taxon>
        <taxon>Mermithida</taxon>
        <taxon>Mermithoidea</taxon>
        <taxon>Mermithidae</taxon>
        <taxon>Romanomermis</taxon>
    </lineage>
</organism>
<dbReference type="WBParaSite" id="nRc.2.0.1.t46808-RA">
    <property type="protein sequence ID" value="nRc.2.0.1.t46808-RA"/>
    <property type="gene ID" value="nRc.2.0.1.g46808"/>
</dbReference>
<accession>A0A915L8M5</accession>
<proteinExistence type="predicted"/>
<dbReference type="AlphaFoldDB" id="A0A915L8M5"/>
<reference evidence="2" key="1">
    <citation type="submission" date="2022-11" db="UniProtKB">
        <authorList>
            <consortium name="WormBaseParasite"/>
        </authorList>
    </citation>
    <scope>IDENTIFICATION</scope>
</reference>
<protein>
    <submittedName>
        <fullName evidence="2">Uncharacterized protein</fullName>
    </submittedName>
</protein>
<name>A0A915L8M5_ROMCU</name>
<evidence type="ECO:0000313" key="1">
    <source>
        <dbReference type="Proteomes" id="UP000887565"/>
    </source>
</evidence>
<evidence type="ECO:0000313" key="2">
    <source>
        <dbReference type="WBParaSite" id="nRc.2.0.1.t46808-RA"/>
    </source>
</evidence>
<keyword evidence="1" id="KW-1185">Reference proteome</keyword>
<dbReference type="Proteomes" id="UP000887565">
    <property type="component" value="Unplaced"/>
</dbReference>